<accession>A0A1Y1QV37</accession>
<name>A0A1Y1QV37_9GAMM</name>
<reference evidence="1 2" key="1">
    <citation type="submission" date="2017-01" db="EMBL/GenBank/DDBJ databases">
        <title>Novel large sulfur bacteria in the metagenomes of groundwater-fed chemosynthetic microbial mats in the Lake Huron basin.</title>
        <authorList>
            <person name="Sharrar A.M."/>
            <person name="Flood B.E."/>
            <person name="Bailey J.V."/>
            <person name="Jones D.S."/>
            <person name="Biddanda B."/>
            <person name="Ruberg S.A."/>
            <person name="Marcus D.N."/>
            <person name="Dick G.J."/>
        </authorList>
    </citation>
    <scope>NUCLEOTIDE SEQUENCE [LARGE SCALE GENOMIC DNA]</scope>
    <source>
        <strain evidence="1">A8</strain>
    </source>
</reference>
<gene>
    <name evidence="1" type="ORF">BWK73_09110</name>
</gene>
<sequence>MSAPHYYSRANLRALLQKKRIIKDKLGFRVVTVESESYQYTSALILSLESVAEHIGWLTCGSGNSKQYAGKVVQRLFRLSPPVIH</sequence>
<evidence type="ECO:0000313" key="2">
    <source>
        <dbReference type="Proteomes" id="UP000192491"/>
    </source>
</evidence>
<dbReference type="AlphaFoldDB" id="A0A1Y1QV37"/>
<protein>
    <submittedName>
        <fullName evidence="1">Uncharacterized protein</fullName>
    </submittedName>
</protein>
<dbReference type="Proteomes" id="UP000192491">
    <property type="component" value="Unassembled WGS sequence"/>
</dbReference>
<evidence type="ECO:0000313" key="1">
    <source>
        <dbReference type="EMBL" id="OQX14543.1"/>
    </source>
</evidence>
<comment type="caution">
    <text evidence="1">The sequence shown here is derived from an EMBL/GenBank/DDBJ whole genome shotgun (WGS) entry which is preliminary data.</text>
</comment>
<organism evidence="1 2">
    <name type="scientific">Thiothrix lacustris</name>
    <dbReference type="NCBI Taxonomy" id="525917"/>
    <lineage>
        <taxon>Bacteria</taxon>
        <taxon>Pseudomonadati</taxon>
        <taxon>Pseudomonadota</taxon>
        <taxon>Gammaproteobacteria</taxon>
        <taxon>Thiotrichales</taxon>
        <taxon>Thiotrichaceae</taxon>
        <taxon>Thiothrix</taxon>
    </lineage>
</organism>
<proteinExistence type="predicted"/>
<dbReference type="EMBL" id="MTEJ01000027">
    <property type="protein sequence ID" value="OQX14543.1"/>
    <property type="molecule type" value="Genomic_DNA"/>
</dbReference>